<organism evidence="3 4">
    <name type="scientific">Nocardia macrotermitis</name>
    <dbReference type="NCBI Taxonomy" id="2585198"/>
    <lineage>
        <taxon>Bacteria</taxon>
        <taxon>Bacillati</taxon>
        <taxon>Actinomycetota</taxon>
        <taxon>Actinomycetes</taxon>
        <taxon>Mycobacteriales</taxon>
        <taxon>Nocardiaceae</taxon>
        <taxon>Nocardia</taxon>
    </lineage>
</organism>
<reference evidence="3 4" key="1">
    <citation type="submission" date="2019-10" db="EMBL/GenBank/DDBJ databases">
        <title>Nocardia macrotermitis sp. nov. and Nocardia aurantia sp. nov., isolated from the gut of fungus growing-termite Macrotermes natalensis.</title>
        <authorList>
            <person name="Benndorf R."/>
            <person name="Schwitalla J."/>
            <person name="Martin K."/>
            <person name="De Beer W."/>
            <person name="Kaster A.-K."/>
            <person name="Vollmers J."/>
            <person name="Poulsen M."/>
            <person name="Beemelmanns C."/>
        </authorList>
    </citation>
    <scope>NUCLEOTIDE SEQUENCE [LARGE SCALE GENOMIC DNA]</scope>
    <source>
        <strain evidence="3 4">RB20</strain>
    </source>
</reference>
<evidence type="ECO:0000256" key="1">
    <source>
        <dbReference type="SAM" id="Coils"/>
    </source>
</evidence>
<name>A0A7K0DCZ1_9NOCA</name>
<protein>
    <submittedName>
        <fullName evidence="3">Uncharacterized protein</fullName>
    </submittedName>
</protein>
<dbReference type="EMBL" id="WEGK01000022">
    <property type="protein sequence ID" value="MQY23643.1"/>
    <property type="molecule type" value="Genomic_DNA"/>
</dbReference>
<feature type="region of interest" description="Disordered" evidence="2">
    <location>
        <begin position="322"/>
        <end position="385"/>
    </location>
</feature>
<gene>
    <name evidence="3" type="ORF">NRB20_67740</name>
</gene>
<feature type="coiled-coil region" evidence="1">
    <location>
        <begin position="174"/>
        <end position="201"/>
    </location>
</feature>
<feature type="region of interest" description="Disordered" evidence="2">
    <location>
        <begin position="208"/>
        <end position="303"/>
    </location>
</feature>
<keyword evidence="4" id="KW-1185">Reference proteome</keyword>
<keyword evidence="1" id="KW-0175">Coiled coil</keyword>
<dbReference type="OrthoDB" id="4521241at2"/>
<proteinExistence type="predicted"/>
<evidence type="ECO:0000313" key="3">
    <source>
        <dbReference type="EMBL" id="MQY23643.1"/>
    </source>
</evidence>
<dbReference type="AlphaFoldDB" id="A0A7K0DCZ1"/>
<feature type="compositionally biased region" description="Polar residues" evidence="2">
    <location>
        <begin position="543"/>
        <end position="560"/>
    </location>
</feature>
<dbReference type="Proteomes" id="UP000438448">
    <property type="component" value="Unassembled WGS sequence"/>
</dbReference>
<sequence length="560" mass="57211">MTDMPPLEIPDGKSPLLDKYSDLKSLKIADHITSYLDDDYVASISRMWAKFGDGTKTPMPTSVVVPQVEQVDLKSEAGGNYNVVAVQLKKAYQSVQDTMTTITENVKVTADDLVKYQTVVGDDISGLSASASTLPGDGQDENTHILTYTATGLKQMETDLNALTDKLGIPAGKINDQTKQLQDLTDKYDSLNTKYQDLLDKYNALKKGSGGASGSYDPPGLNNGASGAGATPGASGSSDITWNPPDLTGASGSSDIGGGTGSTDPAGNSNGTGTSNGDSGNGSGYSTTPVSDTSGTSGMGDMSSMIGQMMQMMQMQAMMRNQSDQNPNNQMQQPYPAGYQQGPATPGTPQPAQAAPATPAQNPAQTAPNGPGTTAPPAGTPARVPGADGLVDYTFPDGRVQKVSVVVANALDAAFGNQAGTDAQAAYAQGANTPAKWSDPKQIGERVDPSQLVTGDVATWDDNHTAIVIVWGSTPGGASGPDADAGQGGSLEVVIDGQQKPFTPEMSGKGGDFGSFAGFAHPHGIEASATSAGDSTHAVPTTGDPTGGQQLQHAATVPGS</sequence>
<evidence type="ECO:0000256" key="2">
    <source>
        <dbReference type="SAM" id="MobiDB-lite"/>
    </source>
</evidence>
<dbReference type="RefSeq" id="WP_153415411.1">
    <property type="nucleotide sequence ID" value="NZ_WEGK01000022.1"/>
</dbReference>
<accession>A0A7K0DCZ1</accession>
<evidence type="ECO:0000313" key="4">
    <source>
        <dbReference type="Proteomes" id="UP000438448"/>
    </source>
</evidence>
<feature type="region of interest" description="Disordered" evidence="2">
    <location>
        <begin position="524"/>
        <end position="560"/>
    </location>
</feature>
<feature type="compositionally biased region" description="Low complexity" evidence="2">
    <location>
        <begin position="224"/>
        <end position="238"/>
    </location>
</feature>
<comment type="caution">
    <text evidence="3">The sequence shown here is derived from an EMBL/GenBank/DDBJ whole genome shotgun (WGS) entry which is preliminary data.</text>
</comment>
<feature type="compositionally biased region" description="Low complexity" evidence="2">
    <location>
        <begin position="267"/>
        <end position="303"/>
    </location>
</feature>